<dbReference type="InterPro" id="IPR029044">
    <property type="entry name" value="Nucleotide-diphossugar_trans"/>
</dbReference>
<protein>
    <submittedName>
        <fullName evidence="5">Glycosyl transferase</fullName>
    </submittedName>
</protein>
<dbReference type="InterPro" id="IPR001173">
    <property type="entry name" value="Glyco_trans_2-like"/>
</dbReference>
<dbReference type="EMBL" id="FN688735">
    <property type="protein sequence ID" value="CBK52859.1"/>
    <property type="molecule type" value="Genomic_DNA"/>
</dbReference>
<dbReference type="GO" id="GO:0016757">
    <property type="term" value="F:glycosyltransferase activity"/>
    <property type="evidence" value="ECO:0007669"/>
    <property type="project" value="UniProtKB-KW"/>
</dbReference>
<proteinExistence type="inferred from homology"/>
<feature type="domain" description="Glycosyltransferase 2-like" evidence="4">
    <location>
        <begin position="6"/>
        <end position="138"/>
    </location>
</feature>
<keyword evidence="3 5" id="KW-0808">Transferase</keyword>
<sequence>MNIVAVVVTRDRPQLLAQALDALVGQTRPPSGIIVVDNASGMETQQLLATRSDVKVCRLEQNLGGAGGFAVGIETALAAGADWIWLMDDDAIARPNALAQLIDVAHDAQPRTGAVCSAVWEFGKLAPQHRRNFDPATLAEPSVPFSAYQTKFTGIDTASFVGFLLNAHAAVEVGLPLHEFFLAYDDTEYSLRLGKRGWKVLLAPGSIVDHMRSPLARLRHGPFGIKHYYTLRNQLAVFRHYGRARPWRLWLPMVRYAYVALRDHKISSLSLWRRSIRDSRHLTI</sequence>
<accession>E0WFD3</accession>
<evidence type="ECO:0000259" key="4">
    <source>
        <dbReference type="Pfam" id="PF00535"/>
    </source>
</evidence>
<reference evidence="5" key="1">
    <citation type="journal article" date="2010" name="Angew. Chem. Int. Ed.">
        <title>An Unusual Galactofuranose Lipopolysaccharide That Ensures the Intra-cellular Survival of Toxin-Producing Bacteria in Their Fungal Host.</title>
        <authorList>
            <person name="Leone M.R."/>
            <person name="Lackner G."/>
            <person name="Silipo A."/>
            <person name="Lanzetta R."/>
            <person name="Molinaro A."/>
            <person name="Hertweck C."/>
        </authorList>
    </citation>
    <scope>NUCLEOTIDE SEQUENCE</scope>
    <source>
        <strain evidence="5">HKI-0454</strain>
    </source>
</reference>
<evidence type="ECO:0000256" key="3">
    <source>
        <dbReference type="ARBA" id="ARBA00022679"/>
    </source>
</evidence>
<name>E0WFD3_9BURK</name>
<evidence type="ECO:0000256" key="1">
    <source>
        <dbReference type="ARBA" id="ARBA00006739"/>
    </source>
</evidence>
<dbReference type="AlphaFoldDB" id="E0WFD3"/>
<dbReference type="Pfam" id="PF00535">
    <property type="entry name" value="Glycos_transf_2"/>
    <property type="match status" value="1"/>
</dbReference>
<organism evidence="5">
    <name type="scientific">Mycetohabitans rhizoxinica</name>
    <dbReference type="NCBI Taxonomy" id="412963"/>
    <lineage>
        <taxon>Bacteria</taxon>
        <taxon>Pseudomonadati</taxon>
        <taxon>Pseudomonadota</taxon>
        <taxon>Betaproteobacteria</taxon>
        <taxon>Burkholderiales</taxon>
        <taxon>Burkholderiaceae</taxon>
        <taxon>Mycetohabitans</taxon>
    </lineage>
</organism>
<evidence type="ECO:0000256" key="2">
    <source>
        <dbReference type="ARBA" id="ARBA00022676"/>
    </source>
</evidence>
<keyword evidence="2" id="KW-0328">Glycosyltransferase</keyword>
<dbReference type="Gene3D" id="3.90.550.10">
    <property type="entry name" value="Spore Coat Polysaccharide Biosynthesis Protein SpsA, Chain A"/>
    <property type="match status" value="1"/>
</dbReference>
<dbReference type="SUPFAM" id="SSF53448">
    <property type="entry name" value="Nucleotide-diphospho-sugar transferases"/>
    <property type="match status" value="1"/>
</dbReference>
<evidence type="ECO:0000313" key="5">
    <source>
        <dbReference type="EMBL" id="CBK52859.1"/>
    </source>
</evidence>
<dbReference type="PANTHER" id="PTHR43179:SF12">
    <property type="entry name" value="GALACTOFURANOSYLTRANSFERASE GLFT2"/>
    <property type="match status" value="1"/>
</dbReference>
<dbReference type="PANTHER" id="PTHR43179">
    <property type="entry name" value="RHAMNOSYLTRANSFERASE WBBL"/>
    <property type="match status" value="1"/>
</dbReference>
<dbReference type="OMA" id="RFYTYRN"/>
<comment type="similarity">
    <text evidence="1">Belongs to the glycosyltransferase 2 family.</text>
</comment>